<dbReference type="GO" id="GO:0005506">
    <property type="term" value="F:iron ion binding"/>
    <property type="evidence" value="ECO:0007669"/>
    <property type="project" value="InterPro"/>
</dbReference>
<dbReference type="Proteomes" id="UP000294547">
    <property type="component" value="Unassembled WGS sequence"/>
</dbReference>
<dbReference type="InterPro" id="IPR006620">
    <property type="entry name" value="Pro_4_hyd_alph"/>
</dbReference>
<dbReference type="Pfam" id="PF13640">
    <property type="entry name" value="2OG-FeII_Oxy_3"/>
    <property type="match status" value="1"/>
</dbReference>
<protein>
    <submittedName>
        <fullName evidence="8">Rps23 Pro-64 3,4-dihydroxylase Tpa1-like proline 4-hydroxylase</fullName>
    </submittedName>
</protein>
<dbReference type="InterPro" id="IPR044862">
    <property type="entry name" value="Pro_4_hyd_alph_FE2OG_OXY"/>
</dbReference>
<dbReference type="OrthoDB" id="8926796at2"/>
<evidence type="ECO:0000313" key="9">
    <source>
        <dbReference type="Proteomes" id="UP000294547"/>
    </source>
</evidence>
<comment type="cofactor">
    <cofactor evidence="1">
        <name>L-ascorbate</name>
        <dbReference type="ChEBI" id="CHEBI:38290"/>
    </cofactor>
</comment>
<name>A0A4R6RAV5_9HYPH</name>
<comment type="caution">
    <text evidence="8">The sequence shown here is derived from an EMBL/GenBank/DDBJ whole genome shotgun (WGS) entry which is preliminary data.</text>
</comment>
<keyword evidence="9" id="KW-1185">Reference proteome</keyword>
<dbReference type="Gene3D" id="2.60.120.620">
    <property type="entry name" value="q2cbj1_9rhob like domain"/>
    <property type="match status" value="1"/>
</dbReference>
<sequence length="306" mass="33661">MTASATASIFARIAPHRSIRGFLGDELVEQLLQYAQDRERAFTPTRVGPTGMRKVAEDVRISLVLHDLGPWRDVLEERFRAVMDDAAHALGLGSIDLAVMELELVAHGDGAFYKRHVDTSTTQINARSDRVLTGVYYFHRLPRAFDGGELRLHSIAPVEQGGRFVDIAPERDMLLLFPSWAPHEVRPISCPSGDFAQSRFAINCWYRQRRKAVAAPPSDAAVPARLAVDPSARPARGRDIDSIYLEIDSRTAAAGSTRKLLRDGDPGFDEAVRLIEKPDDADALLAAASPAALRALWEFGLLVAAE</sequence>
<keyword evidence="6" id="KW-0408">Iron</keyword>
<feature type="domain" description="Fe2OG dioxygenase" evidence="7">
    <location>
        <begin position="96"/>
        <end position="208"/>
    </location>
</feature>
<proteinExistence type="predicted"/>
<dbReference type="GO" id="GO:0031418">
    <property type="term" value="F:L-ascorbic acid binding"/>
    <property type="evidence" value="ECO:0007669"/>
    <property type="project" value="UniProtKB-KW"/>
</dbReference>
<evidence type="ECO:0000256" key="2">
    <source>
        <dbReference type="ARBA" id="ARBA00022723"/>
    </source>
</evidence>
<dbReference type="SMART" id="SM00702">
    <property type="entry name" value="P4Hc"/>
    <property type="match status" value="1"/>
</dbReference>
<evidence type="ECO:0000256" key="6">
    <source>
        <dbReference type="ARBA" id="ARBA00023004"/>
    </source>
</evidence>
<organism evidence="8 9">
    <name type="scientific">Oharaeibacter diazotrophicus</name>
    <dbReference type="NCBI Taxonomy" id="1920512"/>
    <lineage>
        <taxon>Bacteria</taxon>
        <taxon>Pseudomonadati</taxon>
        <taxon>Pseudomonadota</taxon>
        <taxon>Alphaproteobacteria</taxon>
        <taxon>Hyphomicrobiales</taxon>
        <taxon>Pleomorphomonadaceae</taxon>
        <taxon>Oharaeibacter</taxon>
    </lineage>
</organism>
<evidence type="ECO:0000256" key="5">
    <source>
        <dbReference type="ARBA" id="ARBA00023002"/>
    </source>
</evidence>
<keyword evidence="4" id="KW-0223">Dioxygenase</keyword>
<evidence type="ECO:0000256" key="3">
    <source>
        <dbReference type="ARBA" id="ARBA00022896"/>
    </source>
</evidence>
<dbReference type="GO" id="GO:0051213">
    <property type="term" value="F:dioxygenase activity"/>
    <property type="evidence" value="ECO:0007669"/>
    <property type="project" value="UniProtKB-KW"/>
</dbReference>
<evidence type="ECO:0000256" key="4">
    <source>
        <dbReference type="ARBA" id="ARBA00022964"/>
    </source>
</evidence>
<accession>A0A4R6RAV5</accession>
<reference evidence="8 9" key="1">
    <citation type="submission" date="2019-03" db="EMBL/GenBank/DDBJ databases">
        <title>Genomic Encyclopedia of Type Strains, Phase IV (KMG-IV): sequencing the most valuable type-strain genomes for metagenomic binning, comparative biology and taxonomic classification.</title>
        <authorList>
            <person name="Goeker M."/>
        </authorList>
    </citation>
    <scope>NUCLEOTIDE SEQUENCE [LARGE SCALE GENOMIC DNA]</scope>
    <source>
        <strain evidence="8 9">DSM 102969</strain>
    </source>
</reference>
<evidence type="ECO:0000313" key="8">
    <source>
        <dbReference type="EMBL" id="TDP83162.1"/>
    </source>
</evidence>
<dbReference type="GO" id="GO:0016705">
    <property type="term" value="F:oxidoreductase activity, acting on paired donors, with incorporation or reduction of molecular oxygen"/>
    <property type="evidence" value="ECO:0007669"/>
    <property type="project" value="InterPro"/>
</dbReference>
<dbReference type="EMBL" id="SNXY01000009">
    <property type="protein sequence ID" value="TDP83162.1"/>
    <property type="molecule type" value="Genomic_DNA"/>
</dbReference>
<dbReference type="InterPro" id="IPR005123">
    <property type="entry name" value="Oxoglu/Fe-dep_dioxygenase_dom"/>
</dbReference>
<evidence type="ECO:0000259" key="7">
    <source>
        <dbReference type="PROSITE" id="PS51471"/>
    </source>
</evidence>
<dbReference type="InterPro" id="IPR051559">
    <property type="entry name" value="HIF_prolyl_hydroxylases"/>
</dbReference>
<gene>
    <name evidence="8" type="ORF">EDD54_3118</name>
</gene>
<dbReference type="AlphaFoldDB" id="A0A4R6RAV5"/>
<evidence type="ECO:0000256" key="1">
    <source>
        <dbReference type="ARBA" id="ARBA00001961"/>
    </source>
</evidence>
<keyword evidence="3" id="KW-0847">Vitamin C</keyword>
<dbReference type="PANTHER" id="PTHR12907">
    <property type="entry name" value="EGL NINE HOMOLOG-RELATED"/>
    <property type="match status" value="1"/>
</dbReference>
<dbReference type="PANTHER" id="PTHR12907:SF26">
    <property type="entry name" value="HIF PROLYL HYDROXYLASE, ISOFORM C"/>
    <property type="match status" value="1"/>
</dbReference>
<dbReference type="RefSeq" id="WP_133674021.1">
    <property type="nucleotide sequence ID" value="NZ_BSPM01000009.1"/>
</dbReference>
<dbReference type="PROSITE" id="PS51471">
    <property type="entry name" value="FE2OG_OXY"/>
    <property type="match status" value="1"/>
</dbReference>
<keyword evidence="5" id="KW-0560">Oxidoreductase</keyword>
<keyword evidence="2" id="KW-0479">Metal-binding</keyword>